<sequence length="74" mass="8668">GLFNTTQENNVIKPLRPLKRCSSKTQISYVTTKSRENERSFYKQHPDVIQLESHYESLEQLGIEFGEHCLELLD</sequence>
<comment type="caution">
    <text evidence="1">The sequence shown here is derived from an EMBL/GenBank/DDBJ whole genome shotgun (WGS) entry which is preliminary data.</text>
</comment>
<proteinExistence type="predicted"/>
<protein>
    <submittedName>
        <fullName evidence="1">Uncharacterized protein</fullName>
    </submittedName>
</protein>
<gene>
    <name evidence="1" type="ORF">RMSM_03287</name>
</gene>
<evidence type="ECO:0000313" key="1">
    <source>
        <dbReference type="EMBL" id="EMI19777.1"/>
    </source>
</evidence>
<dbReference type="AlphaFoldDB" id="M5RWK9"/>
<reference evidence="1 2" key="1">
    <citation type="journal article" date="2013" name="Mar. Genomics">
        <title>Expression of sulfatases in Rhodopirellula baltica and the diversity of sulfatases in the genus Rhodopirellula.</title>
        <authorList>
            <person name="Wegner C.E."/>
            <person name="Richter-Heitmann T."/>
            <person name="Klindworth A."/>
            <person name="Klockow C."/>
            <person name="Richter M."/>
            <person name="Achstetter T."/>
            <person name="Glockner F.O."/>
            <person name="Harder J."/>
        </authorList>
    </citation>
    <scope>NUCLEOTIDE SEQUENCE [LARGE SCALE GENOMIC DNA]</scope>
    <source>
        <strain evidence="1 2">SM1</strain>
    </source>
</reference>
<keyword evidence="2" id="KW-1185">Reference proteome</keyword>
<accession>M5RWK9</accession>
<organism evidence="1 2">
    <name type="scientific">Rhodopirellula maiorica SM1</name>
    <dbReference type="NCBI Taxonomy" id="1265738"/>
    <lineage>
        <taxon>Bacteria</taxon>
        <taxon>Pseudomonadati</taxon>
        <taxon>Planctomycetota</taxon>
        <taxon>Planctomycetia</taxon>
        <taxon>Pirellulales</taxon>
        <taxon>Pirellulaceae</taxon>
        <taxon>Novipirellula</taxon>
    </lineage>
</organism>
<dbReference type="Proteomes" id="UP000011991">
    <property type="component" value="Unassembled WGS sequence"/>
</dbReference>
<dbReference type="EMBL" id="ANOG01000479">
    <property type="protein sequence ID" value="EMI19777.1"/>
    <property type="molecule type" value="Genomic_DNA"/>
</dbReference>
<feature type="non-terminal residue" evidence="1">
    <location>
        <position position="1"/>
    </location>
</feature>
<name>M5RWK9_9BACT</name>
<evidence type="ECO:0000313" key="2">
    <source>
        <dbReference type="Proteomes" id="UP000011991"/>
    </source>
</evidence>